<evidence type="ECO:0000313" key="2">
    <source>
        <dbReference type="EMBL" id="ODQ47692.1"/>
    </source>
</evidence>
<dbReference type="EMBL" id="KV454002">
    <property type="protein sequence ID" value="ODQ47692.1"/>
    <property type="molecule type" value="Genomic_DNA"/>
</dbReference>
<protein>
    <submittedName>
        <fullName evidence="2">Uncharacterized protein</fullName>
    </submittedName>
</protein>
<dbReference type="Proteomes" id="UP000094455">
    <property type="component" value="Unassembled WGS sequence"/>
</dbReference>
<organism evidence="2 3">
    <name type="scientific">Pichia membranifaciens NRRL Y-2026</name>
    <dbReference type="NCBI Taxonomy" id="763406"/>
    <lineage>
        <taxon>Eukaryota</taxon>
        <taxon>Fungi</taxon>
        <taxon>Dikarya</taxon>
        <taxon>Ascomycota</taxon>
        <taxon>Saccharomycotina</taxon>
        <taxon>Pichiomycetes</taxon>
        <taxon>Pichiales</taxon>
        <taxon>Pichiaceae</taxon>
        <taxon>Pichia</taxon>
    </lineage>
</organism>
<feature type="region of interest" description="Disordered" evidence="1">
    <location>
        <begin position="1"/>
        <end position="23"/>
    </location>
</feature>
<proteinExistence type="predicted"/>
<sequence length="119" mass="13623">MCHTKKQEISCPTSSPVFPPSGSRPQSMAIDFPTLLSPLWIILLLPNRKLLSPLQFGIYKGKPRNGVVLLDFTALFCRNNFSQITLKFSSQFPRIYSHYLQIAAKCVTFIQIREFCRMP</sequence>
<dbReference type="RefSeq" id="XP_019018805.1">
    <property type="nucleotide sequence ID" value="XM_019159845.1"/>
</dbReference>
<reference evidence="2 3" key="1">
    <citation type="journal article" date="2016" name="Proc. Natl. Acad. Sci. U.S.A.">
        <title>Comparative genomics of biotechnologically important yeasts.</title>
        <authorList>
            <person name="Riley R."/>
            <person name="Haridas S."/>
            <person name="Wolfe K.H."/>
            <person name="Lopes M.R."/>
            <person name="Hittinger C.T."/>
            <person name="Goeker M."/>
            <person name="Salamov A.A."/>
            <person name="Wisecaver J.H."/>
            <person name="Long T.M."/>
            <person name="Calvey C.H."/>
            <person name="Aerts A.L."/>
            <person name="Barry K.W."/>
            <person name="Choi C."/>
            <person name="Clum A."/>
            <person name="Coughlan A.Y."/>
            <person name="Deshpande S."/>
            <person name="Douglass A.P."/>
            <person name="Hanson S.J."/>
            <person name="Klenk H.-P."/>
            <person name="LaButti K.M."/>
            <person name="Lapidus A."/>
            <person name="Lindquist E.A."/>
            <person name="Lipzen A.M."/>
            <person name="Meier-Kolthoff J.P."/>
            <person name="Ohm R.A."/>
            <person name="Otillar R.P."/>
            <person name="Pangilinan J.L."/>
            <person name="Peng Y."/>
            <person name="Rokas A."/>
            <person name="Rosa C.A."/>
            <person name="Scheuner C."/>
            <person name="Sibirny A.A."/>
            <person name="Slot J.C."/>
            <person name="Stielow J.B."/>
            <person name="Sun H."/>
            <person name="Kurtzman C.P."/>
            <person name="Blackwell M."/>
            <person name="Grigoriev I.V."/>
            <person name="Jeffries T.W."/>
        </authorList>
    </citation>
    <scope>NUCLEOTIDE SEQUENCE [LARGE SCALE GENOMIC DNA]</scope>
    <source>
        <strain evidence="2 3">NRRL Y-2026</strain>
    </source>
</reference>
<keyword evidence="3" id="KW-1185">Reference proteome</keyword>
<accession>A0A1E3NNM4</accession>
<name>A0A1E3NNM4_9ASCO</name>
<gene>
    <name evidence="2" type="ORF">PICMEDRAFT_117894</name>
</gene>
<dbReference type="GeneID" id="30176532"/>
<dbReference type="AlphaFoldDB" id="A0A1E3NNM4"/>
<evidence type="ECO:0000256" key="1">
    <source>
        <dbReference type="SAM" id="MobiDB-lite"/>
    </source>
</evidence>
<feature type="non-terminal residue" evidence="2">
    <location>
        <position position="119"/>
    </location>
</feature>
<evidence type="ECO:0000313" key="3">
    <source>
        <dbReference type="Proteomes" id="UP000094455"/>
    </source>
</evidence>